<dbReference type="Proteomes" id="UP000319210">
    <property type="component" value="Unassembled WGS sequence"/>
</dbReference>
<accession>A0A4Y3R4V9</accession>
<name>A0A4Y3R4V9_STRCI</name>
<reference evidence="1 2" key="1">
    <citation type="submission" date="2019-06" db="EMBL/GenBank/DDBJ databases">
        <title>Whole genome shotgun sequence of Streptomyces cacaoi subsp. cacaoi NBRC 12748.</title>
        <authorList>
            <person name="Hosoyama A."/>
            <person name="Uohara A."/>
            <person name="Ohji S."/>
            <person name="Ichikawa N."/>
        </authorList>
    </citation>
    <scope>NUCLEOTIDE SEQUENCE [LARGE SCALE GENOMIC DNA]</scope>
    <source>
        <strain evidence="1 2">NBRC 12748</strain>
    </source>
</reference>
<proteinExistence type="predicted"/>
<comment type="caution">
    <text evidence="1">The sequence shown here is derived from an EMBL/GenBank/DDBJ whole genome shotgun (WGS) entry which is preliminary data.</text>
</comment>
<protein>
    <recommendedName>
        <fullName evidence="3">HEPN domain-containing protein</fullName>
    </recommendedName>
</protein>
<keyword evidence="2" id="KW-1185">Reference proteome</keyword>
<dbReference type="AlphaFoldDB" id="A0A4Y3R4V9"/>
<gene>
    <name evidence="1" type="ORF">SCA03_52260</name>
</gene>
<dbReference type="EMBL" id="BJMM01000035">
    <property type="protein sequence ID" value="GEB52675.1"/>
    <property type="molecule type" value="Genomic_DNA"/>
</dbReference>
<organism evidence="1 2">
    <name type="scientific">Streptomyces cacaoi</name>
    <dbReference type="NCBI Taxonomy" id="1898"/>
    <lineage>
        <taxon>Bacteria</taxon>
        <taxon>Bacillati</taxon>
        <taxon>Actinomycetota</taxon>
        <taxon>Actinomycetes</taxon>
        <taxon>Kitasatosporales</taxon>
        <taxon>Streptomycetaceae</taxon>
        <taxon>Streptomyces</taxon>
    </lineage>
</organism>
<evidence type="ECO:0008006" key="3">
    <source>
        <dbReference type="Google" id="ProtNLM"/>
    </source>
</evidence>
<sequence>MAVEVGLKALRASRDRLQEAARREETRGHRSVSCLLLFYAVECALKECALRRRGKRDTGQLDRTHDLRSLAKELMVPGHLSVRLRNLGSCRLRHGSGTVGIAQLHEAWRYGATLREEDEKEAHAALCALMTWCEQDF</sequence>
<evidence type="ECO:0000313" key="2">
    <source>
        <dbReference type="Proteomes" id="UP000319210"/>
    </source>
</evidence>
<evidence type="ECO:0000313" key="1">
    <source>
        <dbReference type="EMBL" id="GEB52675.1"/>
    </source>
</evidence>